<name>A0A7C9GPS1_9SPHN</name>
<gene>
    <name evidence="13" type="ORF">F3168_06725</name>
</gene>
<evidence type="ECO:0000259" key="12">
    <source>
        <dbReference type="Pfam" id="PF07715"/>
    </source>
</evidence>
<evidence type="ECO:0000256" key="2">
    <source>
        <dbReference type="ARBA" id="ARBA00022448"/>
    </source>
</evidence>
<evidence type="ECO:0000313" key="13">
    <source>
        <dbReference type="EMBL" id="MQT16950.1"/>
    </source>
</evidence>
<keyword evidence="13" id="KW-0675">Receptor</keyword>
<dbReference type="EMBL" id="WIOL01000002">
    <property type="protein sequence ID" value="MQT16950.1"/>
    <property type="molecule type" value="Genomic_DNA"/>
</dbReference>
<evidence type="ECO:0000256" key="10">
    <source>
        <dbReference type="SAM" id="MobiDB-lite"/>
    </source>
</evidence>
<evidence type="ECO:0000313" key="14">
    <source>
        <dbReference type="Proteomes" id="UP000481327"/>
    </source>
</evidence>
<evidence type="ECO:0000256" key="7">
    <source>
        <dbReference type="ARBA" id="ARBA00023237"/>
    </source>
</evidence>
<keyword evidence="6 8" id="KW-0472">Membrane</keyword>
<keyword evidence="14" id="KW-1185">Reference proteome</keyword>
<evidence type="ECO:0000256" key="9">
    <source>
        <dbReference type="RuleBase" id="RU003357"/>
    </source>
</evidence>
<evidence type="ECO:0000256" key="5">
    <source>
        <dbReference type="ARBA" id="ARBA00023077"/>
    </source>
</evidence>
<accession>A0A7C9GPS1</accession>
<dbReference type="InterPro" id="IPR036942">
    <property type="entry name" value="Beta-barrel_TonB_sf"/>
</dbReference>
<evidence type="ECO:0000256" key="1">
    <source>
        <dbReference type="ARBA" id="ARBA00004571"/>
    </source>
</evidence>
<feature type="domain" description="TonB-dependent receptor plug" evidence="12">
    <location>
        <begin position="81"/>
        <end position="194"/>
    </location>
</feature>
<evidence type="ECO:0000256" key="3">
    <source>
        <dbReference type="ARBA" id="ARBA00022452"/>
    </source>
</evidence>
<dbReference type="Pfam" id="PF07715">
    <property type="entry name" value="Plug"/>
    <property type="match status" value="1"/>
</dbReference>
<evidence type="ECO:0000259" key="11">
    <source>
        <dbReference type="Pfam" id="PF00593"/>
    </source>
</evidence>
<comment type="caution">
    <text evidence="13">The sequence shown here is derived from an EMBL/GenBank/DDBJ whole genome shotgun (WGS) entry which is preliminary data.</text>
</comment>
<dbReference type="Proteomes" id="UP000481327">
    <property type="component" value="Unassembled WGS sequence"/>
</dbReference>
<feature type="domain" description="TonB-dependent receptor-like beta-barrel" evidence="11">
    <location>
        <begin position="431"/>
        <end position="951"/>
    </location>
</feature>
<keyword evidence="5 9" id="KW-0798">TonB box</keyword>
<dbReference type="SUPFAM" id="SSF56935">
    <property type="entry name" value="Porins"/>
    <property type="match status" value="1"/>
</dbReference>
<dbReference type="PROSITE" id="PS52016">
    <property type="entry name" value="TONB_DEPENDENT_REC_3"/>
    <property type="match status" value="1"/>
</dbReference>
<dbReference type="Pfam" id="PF00593">
    <property type="entry name" value="TonB_dep_Rec_b-barrel"/>
    <property type="match status" value="1"/>
</dbReference>
<dbReference type="InterPro" id="IPR037066">
    <property type="entry name" value="Plug_dom_sf"/>
</dbReference>
<dbReference type="PANTHER" id="PTHR47234:SF2">
    <property type="entry name" value="TONB-DEPENDENT RECEPTOR"/>
    <property type="match status" value="1"/>
</dbReference>
<evidence type="ECO:0000256" key="6">
    <source>
        <dbReference type="ARBA" id="ARBA00023136"/>
    </source>
</evidence>
<keyword evidence="4 8" id="KW-0812">Transmembrane</keyword>
<keyword evidence="7 8" id="KW-0998">Cell outer membrane</keyword>
<comment type="subcellular location">
    <subcellularLocation>
        <location evidence="1 8">Cell outer membrane</location>
        <topology evidence="1 8">Multi-pass membrane protein</topology>
    </subcellularLocation>
</comment>
<comment type="similarity">
    <text evidence="8 9">Belongs to the TonB-dependent receptor family.</text>
</comment>
<sequence>MHRLGTRGCDGPRPSVQSRRGKGMRTSKQLLLAGLASSALTVSTGHAQELAQSSATSPTVAPDDTGAIVVTGSRIPRRELESAMPVTVMDFDEMAKLGRLNAYDALRLVPALSPGTGAYTSGRSDSQAGAAYLNLRNLGANRTLVLIDGQRQVSGTVTASQVDINMIPAGMIDRMEVVTGGAAAIYGADAVTGAVNIITKKDFQGFRITAQQGISQRGDAPETNISLLAGGKFADDRGSVTIGATYLKTGALLQSDRAFSRNHLSFWPNPANTGPRDGIPDNLSYNEFYLPYNSDVPALYIPNNDTFYTYFQGQLQPLLGKEKLSTGEFARVNGINNPDVIRSYQYYYPMRLGQRTIAGMANFSYDLADWVKFGARFSYGRTQPSGQISLYREDSRTLFAAPFGGAVARIDNPYMPESVRTLLTGFGLTRANISRYYENWPKIEVREDRQTLTTSQNLGGKISNSVSWQVYYQYGRTTQDMTVPNIPRTSRWVAARDVIADPVTGQPVCRDTAARAAGCVPYNLFTSDPMTQAQQDYILTTVRGRSEISQNLFGADLNGTLFQLPAGDVSFAAGVGRRTESATMTGDPQTLSGDARPGGFEGVVPSTNAQGSLGVTEAYGELVVPILRDRPFFRRLEVEGAYRYSDYRDLGDTHTWKAGAMWEPVEGLTIRGTRSRSVRVPNFGELFAPVNTGITGSISDPCLFVNYNATPTRAANCAASGAPTPLANYSDNVIVQSGGNPDLRPEVSNSYTFGTIIQPRFARDLSITVDYWNIEIKDVITTFPLLQMLNYCVDLPTTDNPFCPYVQRGPDGKVTFVSTQNVNAASLSVEGVDIGVNYRLPLGSGRLNFAFNGSYLIQRRIEAVPGEPASIIKYAGGYSDPRFRGYLLTSFDTERYTVSLGTQFISAAKVDPNVSEEFYDDNDIPAMVYNDVQVTRRFDNGLEIGLGIKNLLDTKPPYNPATLYGGGGRYDPIGRTFFARAGLNF</sequence>
<dbReference type="Gene3D" id="2.170.130.10">
    <property type="entry name" value="TonB-dependent receptor, plug domain"/>
    <property type="match status" value="1"/>
</dbReference>
<dbReference type="InterPro" id="IPR012910">
    <property type="entry name" value="Plug_dom"/>
</dbReference>
<keyword evidence="3 8" id="KW-1134">Transmembrane beta strand</keyword>
<protein>
    <submittedName>
        <fullName evidence="13">TonB-dependent receptor</fullName>
    </submittedName>
</protein>
<dbReference type="InterPro" id="IPR039426">
    <property type="entry name" value="TonB-dep_rcpt-like"/>
</dbReference>
<evidence type="ECO:0000256" key="8">
    <source>
        <dbReference type="PROSITE-ProRule" id="PRU01360"/>
    </source>
</evidence>
<organism evidence="13 14">
    <name type="scientific">Sandarakinorhabdus fusca</name>
    <dbReference type="NCBI Taxonomy" id="1439888"/>
    <lineage>
        <taxon>Bacteria</taxon>
        <taxon>Pseudomonadati</taxon>
        <taxon>Pseudomonadota</taxon>
        <taxon>Alphaproteobacteria</taxon>
        <taxon>Sphingomonadales</taxon>
        <taxon>Sphingosinicellaceae</taxon>
        <taxon>Sandarakinorhabdus</taxon>
    </lineage>
</organism>
<dbReference type="OrthoDB" id="7051241at2"/>
<keyword evidence="2 8" id="KW-0813">Transport</keyword>
<dbReference type="AlphaFoldDB" id="A0A7C9GPS1"/>
<feature type="region of interest" description="Disordered" evidence="10">
    <location>
        <begin position="1"/>
        <end position="24"/>
    </location>
</feature>
<dbReference type="PANTHER" id="PTHR47234">
    <property type="match status" value="1"/>
</dbReference>
<proteinExistence type="inferred from homology"/>
<reference evidence="13 14" key="1">
    <citation type="submission" date="2019-09" db="EMBL/GenBank/DDBJ databases">
        <title>Polymorphobacter sp. isolated from a lake in China.</title>
        <authorList>
            <person name="Liu Z."/>
        </authorList>
    </citation>
    <scope>NUCLEOTIDE SEQUENCE [LARGE SCALE GENOMIC DNA]</scope>
    <source>
        <strain evidence="13 14">D40P</strain>
    </source>
</reference>
<dbReference type="GO" id="GO:0009279">
    <property type="term" value="C:cell outer membrane"/>
    <property type="evidence" value="ECO:0007669"/>
    <property type="project" value="UniProtKB-SubCell"/>
</dbReference>
<dbReference type="InterPro" id="IPR000531">
    <property type="entry name" value="Beta-barrel_TonB"/>
</dbReference>
<evidence type="ECO:0000256" key="4">
    <source>
        <dbReference type="ARBA" id="ARBA00022692"/>
    </source>
</evidence>
<dbReference type="Gene3D" id="2.40.170.20">
    <property type="entry name" value="TonB-dependent receptor, beta-barrel domain"/>
    <property type="match status" value="1"/>
</dbReference>